<sequence>MWSIQSLLFIFYSCCDTVTKVQSYEGYSESVSCPYESQYQNSLKYICRGNRPSTCLQQALITSDTKQNGRFRLDDDKVSGTFTVTINSLTRNDSGSYLCGVQRNSDVDVFSAVELEVEVTQWTQSQQCMGRNAFPTPLHKKNGMGKTSVPSMCYGTRHQANIVS</sequence>
<accession>A0A3Q4IGP0</accession>
<dbReference type="Pfam" id="PF07686">
    <property type="entry name" value="V-set"/>
    <property type="match status" value="1"/>
</dbReference>
<feature type="domain" description="Immunoglobulin V-set" evidence="5">
    <location>
        <begin position="21"/>
        <end position="117"/>
    </location>
</feature>
<dbReference type="Bgee" id="ENSNBRG00000024093">
    <property type="expression patterns" value="Expressed in heart"/>
</dbReference>
<dbReference type="PANTHER" id="PTHR11860:SF118">
    <property type="entry name" value="CMRF35-LIKE MOLECULE 3-RELATED"/>
    <property type="match status" value="1"/>
</dbReference>
<reference evidence="6" key="1">
    <citation type="submission" date="2025-08" db="UniProtKB">
        <authorList>
            <consortium name="Ensembl"/>
        </authorList>
    </citation>
    <scope>IDENTIFICATION</scope>
</reference>
<evidence type="ECO:0000256" key="4">
    <source>
        <dbReference type="SAM" id="SignalP"/>
    </source>
</evidence>
<dbReference type="GeneTree" id="ENSGT00950000182977"/>
<keyword evidence="7" id="KW-1185">Reference proteome</keyword>
<comment type="subcellular location">
    <subcellularLocation>
        <location evidence="1">Membrane</location>
    </subcellularLocation>
</comment>
<dbReference type="SUPFAM" id="SSF48726">
    <property type="entry name" value="Immunoglobulin"/>
    <property type="match status" value="1"/>
</dbReference>
<dbReference type="Gene3D" id="2.60.40.10">
    <property type="entry name" value="Immunoglobulins"/>
    <property type="match status" value="1"/>
</dbReference>
<evidence type="ECO:0000256" key="3">
    <source>
        <dbReference type="ARBA" id="ARBA00023136"/>
    </source>
</evidence>
<evidence type="ECO:0000256" key="1">
    <source>
        <dbReference type="ARBA" id="ARBA00004370"/>
    </source>
</evidence>
<evidence type="ECO:0000313" key="7">
    <source>
        <dbReference type="Proteomes" id="UP000261580"/>
    </source>
</evidence>
<dbReference type="CDD" id="cd05716">
    <property type="entry name" value="IgV_pIgR_like"/>
    <property type="match status" value="1"/>
</dbReference>
<dbReference type="InterPro" id="IPR036179">
    <property type="entry name" value="Ig-like_dom_sf"/>
</dbReference>
<evidence type="ECO:0000256" key="2">
    <source>
        <dbReference type="ARBA" id="ARBA00022692"/>
    </source>
</evidence>
<evidence type="ECO:0000259" key="5">
    <source>
        <dbReference type="Pfam" id="PF07686"/>
    </source>
</evidence>
<dbReference type="InterPro" id="IPR013106">
    <property type="entry name" value="Ig_V-set"/>
</dbReference>
<dbReference type="GO" id="GO:0005886">
    <property type="term" value="C:plasma membrane"/>
    <property type="evidence" value="ECO:0007669"/>
    <property type="project" value="TreeGrafter"/>
</dbReference>
<protein>
    <recommendedName>
        <fullName evidence="5">Immunoglobulin V-set domain-containing protein</fullName>
    </recommendedName>
</protein>
<keyword evidence="3" id="KW-0472">Membrane</keyword>
<name>A0A3Q4IGP0_NEOBR</name>
<dbReference type="Proteomes" id="UP000261580">
    <property type="component" value="Unassembled WGS sequence"/>
</dbReference>
<dbReference type="PANTHER" id="PTHR11860">
    <property type="entry name" value="POLYMERIC-IMMUNOGLOBULIN RECEPTOR"/>
    <property type="match status" value="1"/>
</dbReference>
<evidence type="ECO:0000313" key="6">
    <source>
        <dbReference type="Ensembl" id="ENSNBRP00000031707.1"/>
    </source>
</evidence>
<feature type="chain" id="PRO_5018616628" description="Immunoglobulin V-set domain-containing protein" evidence="4">
    <location>
        <begin position="24"/>
        <end position="164"/>
    </location>
</feature>
<dbReference type="AlphaFoldDB" id="A0A3Q4IGP0"/>
<keyword evidence="4" id="KW-0732">Signal</keyword>
<proteinExistence type="predicted"/>
<dbReference type="Ensembl" id="ENSNBRT00000032508.1">
    <property type="protein sequence ID" value="ENSNBRP00000031707.1"/>
    <property type="gene ID" value="ENSNBRG00000024093.1"/>
</dbReference>
<keyword evidence="2" id="KW-0812">Transmembrane</keyword>
<feature type="signal peptide" evidence="4">
    <location>
        <begin position="1"/>
        <end position="23"/>
    </location>
</feature>
<organism evidence="6 7">
    <name type="scientific">Neolamprologus brichardi</name>
    <name type="common">Fairy cichlid</name>
    <name type="synonym">Lamprologus brichardi</name>
    <dbReference type="NCBI Taxonomy" id="32507"/>
    <lineage>
        <taxon>Eukaryota</taxon>
        <taxon>Metazoa</taxon>
        <taxon>Chordata</taxon>
        <taxon>Craniata</taxon>
        <taxon>Vertebrata</taxon>
        <taxon>Euteleostomi</taxon>
        <taxon>Actinopterygii</taxon>
        <taxon>Neopterygii</taxon>
        <taxon>Teleostei</taxon>
        <taxon>Neoteleostei</taxon>
        <taxon>Acanthomorphata</taxon>
        <taxon>Ovalentaria</taxon>
        <taxon>Cichlomorphae</taxon>
        <taxon>Cichliformes</taxon>
        <taxon>Cichlidae</taxon>
        <taxon>African cichlids</taxon>
        <taxon>Pseudocrenilabrinae</taxon>
        <taxon>Lamprologini</taxon>
        <taxon>Neolamprologus</taxon>
    </lineage>
</organism>
<dbReference type="GO" id="GO:0004888">
    <property type="term" value="F:transmembrane signaling receptor activity"/>
    <property type="evidence" value="ECO:0007669"/>
    <property type="project" value="TreeGrafter"/>
</dbReference>
<dbReference type="InterPro" id="IPR050671">
    <property type="entry name" value="CD300_family_receptors"/>
</dbReference>
<dbReference type="InterPro" id="IPR013783">
    <property type="entry name" value="Ig-like_fold"/>
</dbReference>
<reference evidence="6" key="2">
    <citation type="submission" date="2025-09" db="UniProtKB">
        <authorList>
            <consortium name="Ensembl"/>
        </authorList>
    </citation>
    <scope>IDENTIFICATION</scope>
</reference>